<dbReference type="Proteomes" id="UP000182034">
    <property type="component" value="Unassembled WGS sequence"/>
</dbReference>
<proteinExistence type="predicted"/>
<organism evidence="1 2">
    <name type="scientific">Chryseobacterium limigenitum</name>
    <dbReference type="NCBI Taxonomy" id="1612149"/>
    <lineage>
        <taxon>Bacteria</taxon>
        <taxon>Pseudomonadati</taxon>
        <taxon>Bacteroidota</taxon>
        <taxon>Flavobacteriia</taxon>
        <taxon>Flavobacteriales</taxon>
        <taxon>Weeksellaceae</taxon>
        <taxon>Chryseobacterium group</taxon>
        <taxon>Chryseobacterium</taxon>
    </lineage>
</organism>
<keyword evidence="2" id="KW-1185">Reference proteome</keyword>
<dbReference type="STRING" id="1612149.SAMN05216324_1373"/>
<gene>
    <name evidence="1" type="ORF">SAMN05216324_1373</name>
</gene>
<name>A0A1K2IXR5_9FLAO</name>
<accession>A0A1K2IXR5</accession>
<reference evidence="2" key="1">
    <citation type="submission" date="2016-10" db="EMBL/GenBank/DDBJ databases">
        <authorList>
            <person name="Varghese N."/>
            <person name="Submissions S."/>
        </authorList>
    </citation>
    <scope>NUCLEOTIDE SEQUENCE [LARGE SCALE GENOMIC DNA]</scope>
    <source>
        <strain evidence="2">SUR2</strain>
    </source>
</reference>
<evidence type="ECO:0000313" key="2">
    <source>
        <dbReference type="Proteomes" id="UP000182034"/>
    </source>
</evidence>
<sequence>MIEFDKAYIIHSSKISVRGKGAVGKQNVAIITESALLKDLKTDRKEKHIHLFKAKVLERYNSEEINKKMQDSIDNQSVVFTDKNQPYLYCRFCGTSVAEKAQKKLPRKH</sequence>
<protein>
    <submittedName>
        <fullName evidence="1">Uncharacterized protein</fullName>
    </submittedName>
</protein>
<evidence type="ECO:0000313" key="1">
    <source>
        <dbReference type="EMBL" id="SFZ97058.1"/>
    </source>
</evidence>
<dbReference type="EMBL" id="FPKW01000037">
    <property type="protein sequence ID" value="SFZ97058.1"/>
    <property type="molecule type" value="Genomic_DNA"/>
</dbReference>
<dbReference type="AlphaFoldDB" id="A0A1K2IXR5"/>